<dbReference type="RefSeq" id="WP_211811418.1">
    <property type="nucleotide sequence ID" value="NZ_CP072369.1"/>
</dbReference>
<evidence type="ECO:0000313" key="2">
    <source>
        <dbReference type="Proteomes" id="UP000682005"/>
    </source>
</evidence>
<gene>
    <name evidence="1" type="ORF">J5A51_01795</name>
</gene>
<evidence type="ECO:0000313" key="1">
    <source>
        <dbReference type="EMBL" id="QUB86023.1"/>
    </source>
</evidence>
<dbReference type="Proteomes" id="UP000682005">
    <property type="component" value="Chromosome 2"/>
</dbReference>
<dbReference type="EMBL" id="CP072369">
    <property type="protein sequence ID" value="QUB86023.1"/>
    <property type="molecule type" value="Genomic_DNA"/>
</dbReference>
<keyword evidence="2" id="KW-1185">Reference proteome</keyword>
<accession>A0ABX7XX00</accession>
<sequence length="316" mass="37343">MAVFTNSIKTGMIDWGEEGSPWRNFYEKADLFDKTVKYRCEQKVLNRIDGMVTSHSDTRRELSLQYDSTLESNRFKGEVTESFVKIRPENMMAALELLDKIDGIKCRAEVTVDSQTGKINKVVNFEEIKKRWEEYRAEMFYTINSTMGKGSDEGKQVEKFTDLIDRQFTYEPTFRTELSGKLFYDVFFDKYLIGKKLEDDKFDQNFYSFLFDQTPIKTSLTQEVTTDEETGLKKISRYISADDQRTKVVNEFGIMRTYKERYQPIVKYGFTQYNYELYHDILLADDGLPQEIKVNIIEEVKNNIEILVIYRIHRLK</sequence>
<reference evidence="1 2" key="1">
    <citation type="submission" date="2021-03" db="EMBL/GenBank/DDBJ databases">
        <title>Human Oral Microbial Genomes.</title>
        <authorList>
            <person name="Johnston C.D."/>
            <person name="Chen T."/>
            <person name="Dewhirst F.E."/>
        </authorList>
    </citation>
    <scope>NUCLEOTIDE SEQUENCE [LARGE SCALE GENOMIC DNA]</scope>
    <source>
        <strain evidence="1 2">W1435</strain>
    </source>
</reference>
<protein>
    <submittedName>
        <fullName evidence="1">Uncharacterized protein</fullName>
    </submittedName>
</protein>
<proteinExistence type="predicted"/>
<name>A0ABX7XX00_9BACT</name>
<organism evidence="1 2">
    <name type="scientific">Prevotella fusca JCM 17724</name>
    <dbReference type="NCBI Taxonomy" id="1236517"/>
    <lineage>
        <taxon>Bacteria</taxon>
        <taxon>Pseudomonadati</taxon>
        <taxon>Bacteroidota</taxon>
        <taxon>Bacteroidia</taxon>
        <taxon>Bacteroidales</taxon>
        <taxon>Prevotellaceae</taxon>
        <taxon>Prevotella</taxon>
    </lineage>
</organism>